<dbReference type="InterPro" id="IPR051316">
    <property type="entry name" value="Zinc-reg_GTPase_activator"/>
</dbReference>
<dbReference type="InterPro" id="IPR027417">
    <property type="entry name" value="P-loop_NTPase"/>
</dbReference>
<evidence type="ECO:0000313" key="4">
    <source>
        <dbReference type="Proteomes" id="UP000237916"/>
    </source>
</evidence>
<dbReference type="OrthoDB" id="9808822at2"/>
<dbReference type="PANTHER" id="PTHR13748:SF62">
    <property type="entry name" value="COBW DOMAIN-CONTAINING PROTEIN"/>
    <property type="match status" value="1"/>
</dbReference>
<dbReference type="GO" id="GO:0005737">
    <property type="term" value="C:cytoplasm"/>
    <property type="evidence" value="ECO:0007669"/>
    <property type="project" value="TreeGrafter"/>
</dbReference>
<dbReference type="AlphaFoldDB" id="A0A2S7ZCX2"/>
<dbReference type="Gene3D" id="3.40.50.300">
    <property type="entry name" value="P-loop containing nucleotide triphosphate hydrolases"/>
    <property type="match status" value="1"/>
</dbReference>
<protein>
    <submittedName>
        <fullName evidence="3">GTP-binding protein</fullName>
    </submittedName>
</protein>
<dbReference type="SUPFAM" id="SSF90002">
    <property type="entry name" value="Hypothetical protein YjiA, C-terminal domain"/>
    <property type="match status" value="1"/>
</dbReference>
<organism evidence="3 4">
    <name type="scientific">Veillonella denticariosi JCM 15641</name>
    <dbReference type="NCBI Taxonomy" id="1298594"/>
    <lineage>
        <taxon>Bacteria</taxon>
        <taxon>Bacillati</taxon>
        <taxon>Bacillota</taxon>
        <taxon>Negativicutes</taxon>
        <taxon>Veillonellales</taxon>
        <taxon>Veillonellaceae</taxon>
        <taxon>Veillonella</taxon>
    </lineage>
</organism>
<feature type="domain" description="CobW C-terminal" evidence="2">
    <location>
        <begin position="211"/>
        <end position="282"/>
    </location>
</feature>
<dbReference type="Pfam" id="PF02492">
    <property type="entry name" value="cobW"/>
    <property type="match status" value="1"/>
</dbReference>
<dbReference type="SUPFAM" id="SSF52540">
    <property type="entry name" value="P-loop containing nucleoside triphosphate hydrolases"/>
    <property type="match status" value="1"/>
</dbReference>
<dbReference type="Pfam" id="PF07683">
    <property type="entry name" value="CobW_C"/>
    <property type="match status" value="1"/>
</dbReference>
<reference evidence="3 4" key="1">
    <citation type="submission" date="2018-01" db="EMBL/GenBank/DDBJ databases">
        <title>Draft genome sequences of clinical isolates and type strains of oral Veillonella including Veillonella infantum sp., nov.</title>
        <authorList>
            <person name="Mashima I."/>
            <person name="Liao Y.-C."/>
            <person name="Sabharwal A."/>
            <person name="Haase E.M."/>
            <person name="Nakazawa F."/>
            <person name="Scannapieco F.A."/>
        </authorList>
    </citation>
    <scope>NUCLEOTIDE SEQUENCE [LARGE SCALE GENOMIC DNA]</scope>
    <source>
        <strain evidence="3 4">JCM 15641</strain>
    </source>
</reference>
<accession>A0A2S7ZCX2</accession>
<evidence type="ECO:0000313" key="3">
    <source>
        <dbReference type="EMBL" id="PQL21079.1"/>
    </source>
</evidence>
<dbReference type="RefSeq" id="WP_054673936.1">
    <property type="nucleotide sequence ID" value="NZ_PPDB01000001.1"/>
</dbReference>
<dbReference type="InterPro" id="IPR003495">
    <property type="entry name" value="CobW/HypB/UreG_nucleotide-bd"/>
</dbReference>
<comment type="caution">
    <text evidence="3">The sequence shown here is derived from an EMBL/GenBank/DDBJ whole genome shotgun (WGS) entry which is preliminary data.</text>
</comment>
<name>A0A2S7ZCX2_9FIRM</name>
<gene>
    <name evidence="3" type="ORF">VEHSUH05_01265</name>
</gene>
<dbReference type="EMBL" id="PPDB01000001">
    <property type="protein sequence ID" value="PQL21079.1"/>
    <property type="molecule type" value="Genomic_DNA"/>
</dbReference>
<dbReference type="InterPro" id="IPR011629">
    <property type="entry name" value="CobW-like_C"/>
</dbReference>
<keyword evidence="4" id="KW-1185">Reference proteome</keyword>
<proteinExistence type="predicted"/>
<evidence type="ECO:0000259" key="2">
    <source>
        <dbReference type="Pfam" id="PF07683"/>
    </source>
</evidence>
<sequence>MIPIVIISGFLGSGKTTFLQHILKEHKTTDKVLIIENDFGETSLDAVHLAQTGATVQEVTSGCICCSLQGNFREALLLDIIKDDSIDIIYIEPSGVSKLSEILQTCEDEDIAEKAYVHAAITTVDAMQAPMFIKNFGLFFKDQITHSDAIFLSHTADSRQTDITKHMIDELAPHTPIHEEPWDTLTLRDYINRLHHGHNEETLHDHHHFMSHTYRNLRNLTTLQWKTIMEGMPDTVLRAKGIVPTADGPREIQYGTHYCTLSPTESTDYSLVVIGTDFNVPMVHNEVCES</sequence>
<evidence type="ECO:0000259" key="1">
    <source>
        <dbReference type="Pfam" id="PF02492"/>
    </source>
</evidence>
<dbReference type="STRING" id="1298594.GCA_001312465_01202"/>
<dbReference type="PANTHER" id="PTHR13748">
    <property type="entry name" value="COBW-RELATED"/>
    <property type="match status" value="1"/>
</dbReference>
<dbReference type="Proteomes" id="UP000237916">
    <property type="component" value="Unassembled WGS sequence"/>
</dbReference>
<feature type="domain" description="CobW/HypB/UreG nucleotide-binding" evidence="1">
    <location>
        <begin position="3"/>
        <end position="172"/>
    </location>
</feature>